<keyword evidence="4" id="KW-1185">Reference proteome</keyword>
<dbReference type="Proteomes" id="UP001305521">
    <property type="component" value="Chromosome"/>
</dbReference>
<dbReference type="Pfam" id="PF13763">
    <property type="entry name" value="DUF4167"/>
    <property type="match status" value="1"/>
</dbReference>
<evidence type="ECO:0000313" key="4">
    <source>
        <dbReference type="Proteomes" id="UP001305521"/>
    </source>
</evidence>
<feature type="domain" description="DUF4167" evidence="2">
    <location>
        <begin position="30"/>
        <end position="96"/>
    </location>
</feature>
<feature type="compositionally biased region" description="Gly residues" evidence="1">
    <location>
        <begin position="14"/>
        <end position="33"/>
    </location>
</feature>
<organism evidence="3 4">
    <name type="scientific">Sediminicoccus rosea</name>
    <dbReference type="NCBI Taxonomy" id="1225128"/>
    <lineage>
        <taxon>Bacteria</taxon>
        <taxon>Pseudomonadati</taxon>
        <taxon>Pseudomonadota</taxon>
        <taxon>Alphaproteobacteria</taxon>
        <taxon>Acetobacterales</taxon>
        <taxon>Roseomonadaceae</taxon>
        <taxon>Sediminicoccus</taxon>
    </lineage>
</organism>
<dbReference type="RefSeq" id="WP_318648107.1">
    <property type="nucleotide sequence ID" value="NZ_CP137852.1"/>
</dbReference>
<proteinExistence type="predicted"/>
<accession>A0ABZ0PEK6</accession>
<feature type="compositionally biased region" description="Low complexity" evidence="1">
    <location>
        <begin position="160"/>
        <end position="172"/>
    </location>
</feature>
<feature type="compositionally biased region" description="Low complexity" evidence="1">
    <location>
        <begin position="116"/>
        <end position="151"/>
    </location>
</feature>
<feature type="region of interest" description="Disordered" evidence="1">
    <location>
        <begin position="100"/>
        <end position="172"/>
    </location>
</feature>
<reference evidence="3 4" key="1">
    <citation type="submission" date="2023-11" db="EMBL/GenBank/DDBJ databases">
        <title>Arctic aerobic anoxygenic photoheterotroph Sediminicoccus rosea KRV36 adapts its photosynthesis to long days of polar summer.</title>
        <authorList>
            <person name="Tomasch J."/>
            <person name="Kopejtka K."/>
            <person name="Bily T."/>
            <person name="Gardiner A.T."/>
            <person name="Gardian Z."/>
            <person name="Shivaramu S."/>
            <person name="Koblizek M."/>
            <person name="Engelhardt F."/>
            <person name="Kaftan D."/>
        </authorList>
    </citation>
    <scope>NUCLEOTIDE SEQUENCE [LARGE SCALE GENOMIC DNA]</scope>
    <source>
        <strain evidence="3 4">R-30</strain>
    </source>
</reference>
<feature type="compositionally biased region" description="Basic residues" evidence="1">
    <location>
        <begin position="1"/>
        <end position="13"/>
    </location>
</feature>
<evidence type="ECO:0000256" key="1">
    <source>
        <dbReference type="SAM" id="MobiDB-lite"/>
    </source>
</evidence>
<feature type="region of interest" description="Disordered" evidence="1">
    <location>
        <begin position="1"/>
        <end position="50"/>
    </location>
</feature>
<sequence length="172" mass="18352">MNMKRMRRGHRHGGGGGNGGGQFRSAGGGGGNGNQPLNRNHVFDSSGPDVRLRGTAQQLFEKYLQLGRDATSSGDRVGAEGYFQHAEHYFRILGAMAAVQQQNQPPQERRFRDQNAEGFQGESQGAEGAEGTEGNITASLEAELAGEAETLPMPQPRHVAPPAEDTAPEAAR</sequence>
<name>A0ABZ0PEK6_9PROT</name>
<evidence type="ECO:0000313" key="3">
    <source>
        <dbReference type="EMBL" id="WPB84150.1"/>
    </source>
</evidence>
<evidence type="ECO:0000259" key="2">
    <source>
        <dbReference type="Pfam" id="PF13763"/>
    </source>
</evidence>
<dbReference type="InterPro" id="IPR025430">
    <property type="entry name" value="DUF4167"/>
</dbReference>
<gene>
    <name evidence="3" type="ORF">R9Z33_18880</name>
</gene>
<dbReference type="EMBL" id="CP137852">
    <property type="protein sequence ID" value="WPB84150.1"/>
    <property type="molecule type" value="Genomic_DNA"/>
</dbReference>
<protein>
    <submittedName>
        <fullName evidence="3">DUF4167 domain-containing protein</fullName>
    </submittedName>
</protein>